<dbReference type="EMBL" id="KX687880">
    <property type="protein sequence ID" value="APC24946.1"/>
    <property type="molecule type" value="Genomic_DNA"/>
</dbReference>
<dbReference type="RefSeq" id="YP_009325905.1">
    <property type="nucleotide sequence ID" value="NC_032003.1"/>
</dbReference>
<feature type="transmembrane region" description="Helical" evidence="1">
    <location>
        <begin position="28"/>
        <end position="51"/>
    </location>
</feature>
<gene>
    <name evidence="2" type="primary">atp4</name>
</gene>
<reference evidence="2" key="1">
    <citation type="journal article" date="2016" name="Genome Biol. Evol.">
        <title>Red Algal Mitochondrial Genomes are More Complete than Previously Reported.</title>
        <authorList>
            <person name="Salomaki E.D."/>
            <person name="Lane C.E."/>
        </authorList>
    </citation>
    <scope>NUCLEOTIDE SEQUENCE</scope>
</reference>
<dbReference type="GO" id="GO:0016787">
    <property type="term" value="F:hydrolase activity"/>
    <property type="evidence" value="ECO:0007669"/>
    <property type="project" value="UniProtKB-KW"/>
</dbReference>
<geneLocation type="mitochondrion" evidence="2"/>
<dbReference type="AlphaFoldDB" id="A0A1J0F7G9"/>
<evidence type="ECO:0000256" key="1">
    <source>
        <dbReference type="SAM" id="Phobius"/>
    </source>
</evidence>
<keyword evidence="1" id="KW-1133">Transmembrane helix</keyword>
<evidence type="ECO:0000313" key="2">
    <source>
        <dbReference type="EMBL" id="APC24946.1"/>
    </source>
</evidence>
<keyword evidence="1" id="KW-0472">Membrane</keyword>
<protein>
    <submittedName>
        <fullName evidence="2">ATP synthase F0 subunit b</fullName>
        <ecNumber evidence="2">3.6.3.14</ecNumber>
    </submittedName>
</protein>
<dbReference type="EC" id="3.6.3.14" evidence="2"/>
<accession>A0A1J0F7G9</accession>
<proteinExistence type="predicted"/>
<feature type="transmembrane region" description="Helical" evidence="1">
    <location>
        <begin position="5"/>
        <end position="22"/>
    </location>
</feature>
<dbReference type="GeneID" id="30413240"/>
<keyword evidence="1" id="KW-0812">Transmembrane</keyword>
<sequence length="180" mass="21721">MNFLLIYLIILIMIISNNFFLFNEEFLILIAFTSFCFIIYNKLTPLISLRLENKSFFIEKSFVTSLNLIHNILIDKKKNNLKFNNLKFIFISLKKYYSNFSIKFINEFLKYLKFIEKNNLIIKLNYFTVLEKNYKKFITSLLIEKLNKINNSFNFFNSKIKIKKFQTINAVNRLNLIKKI</sequence>
<organism evidence="2">
    <name type="scientific">Vertebrata lanosa</name>
    <dbReference type="NCBI Taxonomy" id="1261582"/>
    <lineage>
        <taxon>Eukaryota</taxon>
        <taxon>Rhodophyta</taxon>
        <taxon>Florideophyceae</taxon>
        <taxon>Rhodymeniophycidae</taxon>
        <taxon>Ceramiales</taxon>
        <taxon>Rhodomelaceae</taxon>
        <taxon>Polysiphonioideae</taxon>
        <taxon>Vertebrata</taxon>
    </lineage>
</organism>
<name>A0A1J0F7G9_9FLOR</name>
<keyword evidence="2" id="KW-0378">Hydrolase</keyword>
<keyword evidence="2" id="KW-0496">Mitochondrion</keyword>